<proteinExistence type="predicted"/>
<dbReference type="OrthoDB" id="5278621at2759"/>
<dbReference type="EMBL" id="JAGPYM010000006">
    <property type="protein sequence ID" value="KAH6892938.1"/>
    <property type="molecule type" value="Genomic_DNA"/>
</dbReference>
<evidence type="ECO:0000313" key="2">
    <source>
        <dbReference type="EMBL" id="KAH6892938.1"/>
    </source>
</evidence>
<sequence>MADKVDPNIPTGSLNKDPMNPGTKPRAMDAEGAIGKQFTSTGAIGAMGEAVGGPLASDGMIGKHFNADGAVGGTIQNMAGGEKKK</sequence>
<name>A0A9P8WB44_9HYPO</name>
<feature type="region of interest" description="Disordered" evidence="1">
    <location>
        <begin position="1"/>
        <end position="29"/>
    </location>
</feature>
<reference evidence="2 3" key="1">
    <citation type="journal article" date="2021" name="Nat. Commun.">
        <title>Genetic determinants of endophytism in the Arabidopsis root mycobiome.</title>
        <authorList>
            <person name="Mesny F."/>
            <person name="Miyauchi S."/>
            <person name="Thiergart T."/>
            <person name="Pickel B."/>
            <person name="Atanasova L."/>
            <person name="Karlsson M."/>
            <person name="Huettel B."/>
            <person name="Barry K.W."/>
            <person name="Haridas S."/>
            <person name="Chen C."/>
            <person name="Bauer D."/>
            <person name="Andreopoulos W."/>
            <person name="Pangilinan J."/>
            <person name="LaButti K."/>
            <person name="Riley R."/>
            <person name="Lipzen A."/>
            <person name="Clum A."/>
            <person name="Drula E."/>
            <person name="Henrissat B."/>
            <person name="Kohler A."/>
            <person name="Grigoriev I.V."/>
            <person name="Martin F.M."/>
            <person name="Hacquard S."/>
        </authorList>
    </citation>
    <scope>NUCLEOTIDE SEQUENCE [LARGE SCALE GENOMIC DNA]</scope>
    <source>
        <strain evidence="2 3">MPI-CAGE-CH-0241</strain>
    </source>
</reference>
<evidence type="ECO:0000313" key="3">
    <source>
        <dbReference type="Proteomes" id="UP000777438"/>
    </source>
</evidence>
<keyword evidence="3" id="KW-1185">Reference proteome</keyword>
<organism evidence="2 3">
    <name type="scientific">Thelonectria olida</name>
    <dbReference type="NCBI Taxonomy" id="1576542"/>
    <lineage>
        <taxon>Eukaryota</taxon>
        <taxon>Fungi</taxon>
        <taxon>Dikarya</taxon>
        <taxon>Ascomycota</taxon>
        <taxon>Pezizomycotina</taxon>
        <taxon>Sordariomycetes</taxon>
        <taxon>Hypocreomycetidae</taxon>
        <taxon>Hypocreales</taxon>
        <taxon>Nectriaceae</taxon>
        <taxon>Thelonectria</taxon>
    </lineage>
</organism>
<accession>A0A9P8WB44</accession>
<protein>
    <submittedName>
        <fullName evidence="2">Uncharacterized protein</fullName>
    </submittedName>
</protein>
<gene>
    <name evidence="2" type="ORF">B0T10DRAFT_558943</name>
</gene>
<comment type="caution">
    <text evidence="2">The sequence shown here is derived from an EMBL/GenBank/DDBJ whole genome shotgun (WGS) entry which is preliminary data.</text>
</comment>
<dbReference type="Proteomes" id="UP000777438">
    <property type="component" value="Unassembled WGS sequence"/>
</dbReference>
<evidence type="ECO:0000256" key="1">
    <source>
        <dbReference type="SAM" id="MobiDB-lite"/>
    </source>
</evidence>
<dbReference type="AlphaFoldDB" id="A0A9P8WB44"/>